<dbReference type="KEGG" id="bph:Bphy_5812"/>
<dbReference type="Pfam" id="PF00072">
    <property type="entry name" value="Response_reg"/>
    <property type="match status" value="1"/>
</dbReference>
<dbReference type="Proteomes" id="UP000001192">
    <property type="component" value="Plasmid pBPHY01"/>
</dbReference>
<dbReference type="InterPro" id="IPR011006">
    <property type="entry name" value="CheY-like_superfamily"/>
</dbReference>
<dbReference type="HOGENOM" id="CLU_000445_69_15_4"/>
<protein>
    <submittedName>
        <fullName evidence="3">Response regulator receiver protein</fullName>
    </submittedName>
</protein>
<dbReference type="Gene3D" id="3.40.50.2300">
    <property type="match status" value="1"/>
</dbReference>
<keyword evidence="1" id="KW-0597">Phosphoprotein</keyword>
<dbReference type="EMBL" id="CP001045">
    <property type="protein sequence ID" value="ACC74878.1"/>
    <property type="molecule type" value="Genomic_DNA"/>
</dbReference>
<dbReference type="PROSITE" id="PS50110">
    <property type="entry name" value="RESPONSE_REGULATORY"/>
    <property type="match status" value="1"/>
</dbReference>
<reference evidence="4" key="1">
    <citation type="journal article" date="2014" name="Stand. Genomic Sci.">
        <title>Complete genome sequence of Burkholderia phymatum STM815(T), a broad host range and efficient nitrogen-fixing symbiont of Mimosa species.</title>
        <authorList>
            <person name="Moulin L."/>
            <person name="Klonowska A."/>
            <person name="Caroline B."/>
            <person name="Booth K."/>
            <person name="Vriezen J.A."/>
            <person name="Melkonian R."/>
            <person name="James E.K."/>
            <person name="Young J.P."/>
            <person name="Bena G."/>
            <person name="Hauser L."/>
            <person name="Land M."/>
            <person name="Kyrpides N."/>
            <person name="Bruce D."/>
            <person name="Chain P."/>
            <person name="Copeland A."/>
            <person name="Pitluck S."/>
            <person name="Woyke T."/>
            <person name="Lizotte-Waniewski M."/>
            <person name="Bristow J."/>
            <person name="Riley M."/>
        </authorList>
    </citation>
    <scope>NUCLEOTIDE SEQUENCE [LARGE SCALE GENOMIC DNA]</scope>
    <source>
        <strain evidence="4">DSM 17167 / CIP 108236 / LMG 21445 / STM815</strain>
        <plasmid evidence="4">Plasmid pBPHY01</plasmid>
    </source>
</reference>
<keyword evidence="3" id="KW-0614">Plasmid</keyword>
<sequence>MDMDTAVSTIVSKVYLVDAAVEVRRRLACLLGAIAGVEVAGEAQDGDAALDGIVACDADIVVLDLRLGGGTSLDLIRALTRTHPAIVKIVLTNHTARALRAACEAAGADFFFDKTSEFDAACHTVAGIARARGARARE</sequence>
<geneLocation type="plasmid" evidence="3 4">
    <name>pBPHY01</name>
</geneLocation>
<feature type="domain" description="Response regulatory" evidence="2">
    <location>
        <begin position="13"/>
        <end position="129"/>
    </location>
</feature>
<evidence type="ECO:0000259" key="2">
    <source>
        <dbReference type="PROSITE" id="PS50110"/>
    </source>
</evidence>
<organism evidence="3 4">
    <name type="scientific">Paraburkholderia phymatum (strain DSM 17167 / CIP 108236 / LMG 21445 / STM815)</name>
    <name type="common">Burkholderia phymatum</name>
    <dbReference type="NCBI Taxonomy" id="391038"/>
    <lineage>
        <taxon>Bacteria</taxon>
        <taxon>Pseudomonadati</taxon>
        <taxon>Pseudomonadota</taxon>
        <taxon>Betaproteobacteria</taxon>
        <taxon>Burkholderiales</taxon>
        <taxon>Burkholderiaceae</taxon>
        <taxon>Paraburkholderia</taxon>
    </lineage>
</organism>
<dbReference type="InterPro" id="IPR001789">
    <property type="entry name" value="Sig_transdc_resp-reg_receiver"/>
</dbReference>
<feature type="modified residue" description="4-aspartylphosphate" evidence="1">
    <location>
        <position position="64"/>
    </location>
</feature>
<evidence type="ECO:0000313" key="4">
    <source>
        <dbReference type="Proteomes" id="UP000001192"/>
    </source>
</evidence>
<proteinExistence type="predicted"/>
<accession>B2JVA1</accession>
<dbReference type="AlphaFoldDB" id="B2JVA1"/>
<dbReference type="SMART" id="SM00448">
    <property type="entry name" value="REC"/>
    <property type="match status" value="1"/>
</dbReference>
<gene>
    <name evidence="3" type="ordered locus">Bphy_5812</name>
</gene>
<name>B2JVA1_PARP8</name>
<evidence type="ECO:0000313" key="3">
    <source>
        <dbReference type="EMBL" id="ACC74878.1"/>
    </source>
</evidence>
<evidence type="ECO:0000256" key="1">
    <source>
        <dbReference type="PROSITE-ProRule" id="PRU00169"/>
    </source>
</evidence>
<dbReference type="SUPFAM" id="SSF52172">
    <property type="entry name" value="CheY-like"/>
    <property type="match status" value="1"/>
</dbReference>
<keyword evidence="4" id="KW-1185">Reference proteome</keyword>
<dbReference type="GO" id="GO:0000160">
    <property type="term" value="P:phosphorelay signal transduction system"/>
    <property type="evidence" value="ECO:0007669"/>
    <property type="project" value="InterPro"/>
</dbReference>